<keyword evidence="3" id="KW-1185">Reference proteome</keyword>
<keyword evidence="1" id="KW-0732">Signal</keyword>
<dbReference type="Gene3D" id="2.40.10.120">
    <property type="match status" value="1"/>
</dbReference>
<evidence type="ECO:0000313" key="2">
    <source>
        <dbReference type="EMBL" id="MDR7376804.1"/>
    </source>
</evidence>
<comment type="caution">
    <text evidence="2">The sequence shown here is derived from an EMBL/GenBank/DDBJ whole genome shotgun (WGS) entry which is preliminary data.</text>
</comment>
<dbReference type="Proteomes" id="UP001180487">
    <property type="component" value="Unassembled WGS sequence"/>
</dbReference>
<dbReference type="InterPro" id="IPR009003">
    <property type="entry name" value="Peptidase_S1_PA"/>
</dbReference>
<dbReference type="RefSeq" id="WP_310372008.1">
    <property type="nucleotide sequence ID" value="NZ_JAVDXT010000001.1"/>
</dbReference>
<evidence type="ECO:0008006" key="4">
    <source>
        <dbReference type="Google" id="ProtNLM"/>
    </source>
</evidence>
<accession>A0ABU2C6B5</accession>
<feature type="chain" id="PRO_5047336587" description="Trypsin-like peptidase domain-containing protein" evidence="1">
    <location>
        <begin position="23"/>
        <end position="476"/>
    </location>
</feature>
<gene>
    <name evidence="2" type="ORF">J2X19_001462</name>
</gene>
<organism evidence="2 3">
    <name type="scientific">Rhodoferax ferrireducens</name>
    <dbReference type="NCBI Taxonomy" id="192843"/>
    <lineage>
        <taxon>Bacteria</taxon>
        <taxon>Pseudomonadati</taxon>
        <taxon>Pseudomonadota</taxon>
        <taxon>Betaproteobacteria</taxon>
        <taxon>Burkholderiales</taxon>
        <taxon>Comamonadaceae</taxon>
        <taxon>Rhodoferax</taxon>
    </lineage>
</organism>
<evidence type="ECO:0000313" key="3">
    <source>
        <dbReference type="Proteomes" id="UP001180487"/>
    </source>
</evidence>
<proteinExistence type="predicted"/>
<dbReference type="SUPFAM" id="SSF50494">
    <property type="entry name" value="Trypsin-like serine proteases"/>
    <property type="match status" value="1"/>
</dbReference>
<sequence length="476" mass="51055">MRRALASIALSILLGLPGSAGAQMAEVFKRSSESLLKIEAGNNAASGFIWSDSAHAVTALHVVDGQPRIVAHYVGADGKIVASTAAVVEKVLKESDLVLLRLQTPQNRKPLALNLAPPAVKQSFDALGFPLNIAGYSSTEVKLRFGGNQLRTILPPKVLREITDYPSTSIEILNLEGNLVPGLSGAPILDAEGRVIGIVDGGLENGAVGISWGIPASHLQLLAQSNVSKLPGATRSAALFAADLQADVAPTQSLGTFGLTKLRSRTYQQLAATADDQLGLAQLTQMFQMFNPNAFRYDIYQDLVSGATVVVPEGAQITQQGNFIVVRTGDARMSMKIQLKSVSSPQEAIAQAQVFEQQLLEPGNGVAVLPDPAWTYLQAMQRFGVTTIRKAWNRAVYRNGMLQPEKYYFETLATNGKSQLGVAAVNNDSSYATNQMEVACMQGLADPRCAALVRSRETWARMVLGVQFSSFPVQQF</sequence>
<feature type="signal peptide" evidence="1">
    <location>
        <begin position="1"/>
        <end position="22"/>
    </location>
</feature>
<reference evidence="2 3" key="1">
    <citation type="submission" date="2023-07" db="EMBL/GenBank/DDBJ databases">
        <title>Sorghum-associated microbial communities from plants grown in Nebraska, USA.</title>
        <authorList>
            <person name="Schachtman D."/>
        </authorList>
    </citation>
    <scope>NUCLEOTIDE SEQUENCE [LARGE SCALE GENOMIC DNA]</scope>
    <source>
        <strain evidence="2 3">BE313</strain>
    </source>
</reference>
<dbReference type="EMBL" id="JAVDXT010000001">
    <property type="protein sequence ID" value="MDR7376804.1"/>
    <property type="molecule type" value="Genomic_DNA"/>
</dbReference>
<protein>
    <recommendedName>
        <fullName evidence="4">Trypsin-like peptidase domain-containing protein</fullName>
    </recommendedName>
</protein>
<evidence type="ECO:0000256" key="1">
    <source>
        <dbReference type="SAM" id="SignalP"/>
    </source>
</evidence>
<name>A0ABU2C6B5_9BURK</name>
<dbReference type="Pfam" id="PF13365">
    <property type="entry name" value="Trypsin_2"/>
    <property type="match status" value="1"/>
</dbReference>